<protein>
    <submittedName>
        <fullName evidence="1">Uncharacterized protein</fullName>
    </submittedName>
</protein>
<name>A0ABT3IRL5_9BACT</name>
<accession>A0ABT3IRL5</accession>
<proteinExistence type="predicted"/>
<sequence length="140" mass="16798">MIDNKIVYSGKGGVYIYVNENGEFFLQKENYLENIRFKTSLLRLLTQFELSVDSIHEGIVSEDYSIEHIFPFDDLMFFLIQDMKSSYWLNLVCVFLLNDQVKFKLNVDTLSRLKTKEFIYWLPQKETHLMWKLMSKMSRL</sequence>
<evidence type="ECO:0000313" key="1">
    <source>
        <dbReference type="EMBL" id="MCW3486627.1"/>
    </source>
</evidence>
<dbReference type="EMBL" id="JAPDNS010000002">
    <property type="protein sequence ID" value="MCW3486627.1"/>
    <property type="molecule type" value="Genomic_DNA"/>
</dbReference>
<organism evidence="1 2">
    <name type="scientific">Chitinophaga nivalis</name>
    <dbReference type="NCBI Taxonomy" id="2991709"/>
    <lineage>
        <taxon>Bacteria</taxon>
        <taxon>Pseudomonadati</taxon>
        <taxon>Bacteroidota</taxon>
        <taxon>Chitinophagia</taxon>
        <taxon>Chitinophagales</taxon>
        <taxon>Chitinophagaceae</taxon>
        <taxon>Chitinophaga</taxon>
    </lineage>
</organism>
<dbReference type="RefSeq" id="WP_264733442.1">
    <property type="nucleotide sequence ID" value="NZ_JAPDNR010000001.1"/>
</dbReference>
<comment type="caution">
    <text evidence="1">The sequence shown here is derived from an EMBL/GenBank/DDBJ whole genome shotgun (WGS) entry which is preliminary data.</text>
</comment>
<evidence type="ECO:0000313" key="2">
    <source>
        <dbReference type="Proteomes" id="UP001207742"/>
    </source>
</evidence>
<dbReference type="Proteomes" id="UP001207742">
    <property type="component" value="Unassembled WGS sequence"/>
</dbReference>
<gene>
    <name evidence="1" type="ORF">OL497_22180</name>
</gene>
<reference evidence="1 2" key="1">
    <citation type="submission" date="2022-10" db="EMBL/GenBank/DDBJ databases">
        <title>Chitinophaga nivalis PC15 sp. nov., isolated from Pyeongchang county, South Korea.</title>
        <authorList>
            <person name="Trinh H.N."/>
        </authorList>
    </citation>
    <scope>NUCLEOTIDE SEQUENCE [LARGE SCALE GENOMIC DNA]</scope>
    <source>
        <strain evidence="1 2">PC14</strain>
    </source>
</reference>
<keyword evidence="2" id="KW-1185">Reference proteome</keyword>